<evidence type="ECO:0000259" key="14">
    <source>
        <dbReference type="PROSITE" id="PS51194"/>
    </source>
</evidence>
<feature type="non-terminal residue" evidence="15">
    <location>
        <position position="1"/>
    </location>
</feature>
<dbReference type="SMART" id="SM00490">
    <property type="entry name" value="HELICc"/>
    <property type="match status" value="1"/>
</dbReference>
<evidence type="ECO:0000256" key="12">
    <source>
        <dbReference type="ARBA" id="ARBA00070128"/>
    </source>
</evidence>
<dbReference type="CDD" id="cd17991">
    <property type="entry name" value="DEXHc_TRCF"/>
    <property type="match status" value="1"/>
</dbReference>
<dbReference type="PANTHER" id="PTHR47964:SF1">
    <property type="entry name" value="ATP-DEPENDENT DNA HELICASE HOMOLOG RECG, CHLOROPLASTIC"/>
    <property type="match status" value="1"/>
</dbReference>
<keyword evidence="6" id="KW-0347">Helicase</keyword>
<dbReference type="SUPFAM" id="SSF52540">
    <property type="entry name" value="P-loop containing nucleoside triphosphate hydrolases"/>
    <property type="match status" value="4"/>
</dbReference>
<keyword evidence="8" id="KW-0238">DNA-binding</keyword>
<dbReference type="STRING" id="360910.BAV1061"/>
<keyword evidence="7" id="KW-0067">ATP-binding</keyword>
<dbReference type="InterPro" id="IPR041471">
    <property type="entry name" value="UvrB_inter"/>
</dbReference>
<dbReference type="InterPro" id="IPR036101">
    <property type="entry name" value="CarD-like/TRCF_RID_sf"/>
</dbReference>
<accession>Q2KUX0</accession>
<dbReference type="EMBL" id="AM167904">
    <property type="protein sequence ID" value="CAJ48670.1"/>
    <property type="molecule type" value="Genomic_DNA"/>
</dbReference>
<dbReference type="InterPro" id="IPR003711">
    <property type="entry name" value="CarD-like/TRCF_RID"/>
</dbReference>
<dbReference type="InterPro" id="IPR005118">
    <property type="entry name" value="TRCF_C"/>
</dbReference>
<keyword evidence="3" id="KW-0547">Nucleotide-binding</keyword>
<dbReference type="GO" id="GO:0006281">
    <property type="term" value="P:DNA repair"/>
    <property type="evidence" value="ECO:0007669"/>
    <property type="project" value="UniProtKB-KW"/>
</dbReference>
<evidence type="ECO:0000259" key="13">
    <source>
        <dbReference type="PROSITE" id="PS51192"/>
    </source>
</evidence>
<keyword evidence="5" id="KW-0378">Hydrolase</keyword>
<dbReference type="SMART" id="SM00487">
    <property type="entry name" value="DEXDc"/>
    <property type="match status" value="1"/>
</dbReference>
<dbReference type="InterPro" id="IPR027417">
    <property type="entry name" value="P-loop_NTPase"/>
</dbReference>
<comment type="similarity">
    <text evidence="11">In the C-terminal section; belongs to the helicase family. RecG subfamily.</text>
</comment>
<protein>
    <recommendedName>
        <fullName evidence="12">Transcription-repair-coupling factor</fullName>
    </recommendedName>
</protein>
<dbReference type="HOGENOM" id="CLU_005122_0_3_4"/>
<dbReference type="InterPro" id="IPR004576">
    <property type="entry name" value="Mfd"/>
</dbReference>
<evidence type="ECO:0000256" key="4">
    <source>
        <dbReference type="ARBA" id="ARBA00022763"/>
    </source>
</evidence>
<dbReference type="GO" id="GO:0016787">
    <property type="term" value="F:hydrolase activity"/>
    <property type="evidence" value="ECO:0007669"/>
    <property type="project" value="UniProtKB-KW"/>
</dbReference>
<reference evidence="15 16" key="1">
    <citation type="journal article" date="2006" name="J. Bacteriol.">
        <title>Comparison of the genome sequence of the poultry pathogen Bordetella avium with those of B. bronchiseptica, B. pertussis, and B. parapertussis reveals extensive diversity in surface structures associated with host interaction.</title>
        <authorList>
            <person name="Sebaihia M."/>
            <person name="Preston A."/>
            <person name="Maskell D.J."/>
            <person name="Kuzmiak H."/>
            <person name="Connell T.D."/>
            <person name="King N.D."/>
            <person name="Orndorff P.E."/>
            <person name="Miyamoto D.M."/>
            <person name="Thomson N.R."/>
            <person name="Harris D."/>
            <person name="Goble A."/>
            <person name="Lord A."/>
            <person name="Murphy L."/>
            <person name="Quail M.A."/>
            <person name="Rutter S."/>
            <person name="Squares R."/>
            <person name="Squares S."/>
            <person name="Woodward J."/>
            <person name="Parkhill J."/>
            <person name="Temple L.M."/>
        </authorList>
    </citation>
    <scope>NUCLEOTIDE SEQUENCE [LARGE SCALE GENOMIC DNA]</scope>
    <source>
        <strain evidence="15 16">197N</strain>
    </source>
</reference>
<dbReference type="Gene3D" id="3.30.2060.10">
    <property type="entry name" value="Penicillin-binding protein 1b domain"/>
    <property type="match status" value="1"/>
</dbReference>
<dbReference type="InterPro" id="IPR037235">
    <property type="entry name" value="TRCF-like_C_D7"/>
</dbReference>
<proteinExistence type="inferred from homology"/>
<evidence type="ECO:0000256" key="3">
    <source>
        <dbReference type="ARBA" id="ARBA00022741"/>
    </source>
</evidence>
<comment type="similarity">
    <text evidence="10">In the N-terminal section; belongs to the UvrB family.</text>
</comment>
<evidence type="ECO:0000256" key="8">
    <source>
        <dbReference type="ARBA" id="ARBA00023125"/>
    </source>
</evidence>
<evidence type="ECO:0000256" key="6">
    <source>
        <dbReference type="ARBA" id="ARBA00022806"/>
    </source>
</evidence>
<dbReference type="InterPro" id="IPR014001">
    <property type="entry name" value="Helicase_ATP-bd"/>
</dbReference>
<dbReference type="InterPro" id="IPR047112">
    <property type="entry name" value="RecG/Mfd"/>
</dbReference>
<dbReference type="GO" id="GO:0005737">
    <property type="term" value="C:cytoplasm"/>
    <property type="evidence" value="ECO:0007669"/>
    <property type="project" value="UniProtKB-SubCell"/>
</dbReference>
<dbReference type="KEGG" id="bav:BAV1061"/>
<organism evidence="15 16">
    <name type="scientific">Bordetella avium (strain 197N)</name>
    <dbReference type="NCBI Taxonomy" id="360910"/>
    <lineage>
        <taxon>Bacteria</taxon>
        <taxon>Pseudomonadati</taxon>
        <taxon>Pseudomonadota</taxon>
        <taxon>Betaproteobacteria</taxon>
        <taxon>Burkholderiales</taxon>
        <taxon>Alcaligenaceae</taxon>
        <taxon>Bordetella</taxon>
    </lineage>
</organism>
<evidence type="ECO:0000256" key="10">
    <source>
        <dbReference type="ARBA" id="ARBA00061104"/>
    </source>
</evidence>
<dbReference type="Gene3D" id="3.40.50.11180">
    <property type="match status" value="1"/>
</dbReference>
<feature type="domain" description="Helicase ATP-binding" evidence="13">
    <location>
        <begin position="618"/>
        <end position="779"/>
    </location>
</feature>
<dbReference type="GO" id="GO:0003678">
    <property type="term" value="F:DNA helicase activity"/>
    <property type="evidence" value="ECO:0007669"/>
    <property type="project" value="TreeGrafter"/>
</dbReference>
<dbReference type="GO" id="GO:0003684">
    <property type="term" value="F:damaged DNA binding"/>
    <property type="evidence" value="ECO:0007669"/>
    <property type="project" value="InterPro"/>
</dbReference>
<keyword evidence="4" id="KW-0227">DNA damage</keyword>
<dbReference type="Gene3D" id="2.40.10.170">
    <property type="match status" value="1"/>
</dbReference>
<dbReference type="GO" id="GO:0005524">
    <property type="term" value="F:ATP binding"/>
    <property type="evidence" value="ECO:0007669"/>
    <property type="project" value="UniProtKB-KW"/>
</dbReference>
<comment type="subcellular location">
    <subcellularLocation>
        <location evidence="1">Cytoplasm</location>
    </subcellularLocation>
</comment>
<gene>
    <name evidence="15" type="primary">mfd</name>
    <name evidence="15" type="ordered locus">BAV1061</name>
</gene>
<feature type="domain" description="Helicase C-terminal" evidence="14">
    <location>
        <begin position="800"/>
        <end position="954"/>
    </location>
</feature>
<dbReference type="Pfam" id="PF03461">
    <property type="entry name" value="TRCF"/>
    <property type="match status" value="1"/>
</dbReference>
<sequence length="1145" mass="126626">VDIQLPSIASTLAALKPGTRYVQSCPPGSGDGWLLADLARRAGKPIVVLTADPVHAQRLADEIPLFAPELRVRQLPDWETLPYDAFSPHQDLISERLHTLHALMTQSVDILTVPVTTALYRLPPPSFLAAYTFSFRQRDKLDEQALRTQLTLANYNHVTQVTAPGEFCLRGGLIDLFPMGSALPYRLDMFDDEIESIRAFDVDTQRSLYPVGEVRLLPGREFPMDESARTLFRARFREVFEGDPSRALPYKDIGNGIAFAGVEYYLPLFFEQTATLFDYLNSATLTVTLGNIDDAIQRFSQDTASRYSFLKSDRERPVLPPEALFLSRDGLYEGFRGFARLALTGDSPHPDFRVAPDVAVARRADDPVGKLRALVGRSGARVLLCADSAGRRETLFQMLAEQNLAPAEQTDTIGAFLASSASFGLTIAPMAAGFGLAENGLVFLTENDLYPGNGGSRRRGKRAQEGASNVEAMVRDLAELREGDPVVHAQHGIGRYHGLINMDMGEGEMEFLHLEYASGATLYVPVSQLHVIARYSGADPEAAPLHQLGSGQWDKARKKAAKQVRDTAAELLALYAQRAAREGYAFNLPLSDYESFAEGFGFEETVDQSAAIQAVIMDMTSGKPMDRLVCGDVGFGKTEVALRAAFLAVANGKQVALLCPTTLLAEQHAQTFSDRFADWPVRVVELSRFRSAKEVAAAVEGINDGRVDIVIGTHKILSKEVRFKRLGLVIIDEEHRFGVRQKEALKALRAEVDVLTLTATPIPRTLGMSLEGIRDFSVIATAPQKRLAIKTFVRREDGSTIREALLRELKRGGQAYFLHNEVETIHNRRARLEELVPEARIGVAHGQMPERELEQVMKGFYQQRYNVLLCTTIIETGIDVPSANTIVIHRADRFGLAQLHQLRGRVGRSHHQAYAYLLTPGEDAITANAKKRLEAIQAMEELGSGFYLAMHDLEIRGTGEILGDSQSGNIQEVGFSMYNEMLSEAVRALKSGEEPDLDAPFNLACEVNLHAPALLPSDYCPDVHGRLAIYKRLSHAQDEDDLIRIQEELIDRFGKLPEAAQTLLMTHRLRLMGEPLGIVKIDVSEAQALLQFGAKAAVDPLRIIELVQKQRHIKLSGQDKLRIEITAPQTSARFDAVRAVLRALK</sequence>
<dbReference type="Gene3D" id="3.40.50.11140">
    <property type="match status" value="1"/>
</dbReference>
<evidence type="ECO:0000256" key="1">
    <source>
        <dbReference type="ARBA" id="ARBA00004496"/>
    </source>
</evidence>
<keyword evidence="16" id="KW-1185">Reference proteome</keyword>
<name>Q2KUX0_BORA1</name>
<dbReference type="PROSITE" id="PS51192">
    <property type="entry name" value="HELICASE_ATP_BIND_1"/>
    <property type="match status" value="1"/>
</dbReference>
<dbReference type="Gene3D" id="3.40.50.300">
    <property type="entry name" value="P-loop containing nucleotide triphosphate hydrolases"/>
    <property type="match status" value="2"/>
</dbReference>
<dbReference type="FunFam" id="3.40.50.300:FF:000546">
    <property type="entry name" value="Transcription-repair-coupling factor"/>
    <property type="match status" value="1"/>
</dbReference>
<dbReference type="Proteomes" id="UP000001977">
    <property type="component" value="Chromosome"/>
</dbReference>
<dbReference type="SMART" id="SM00982">
    <property type="entry name" value="TRCF"/>
    <property type="match status" value="1"/>
</dbReference>
<dbReference type="Pfam" id="PF00271">
    <property type="entry name" value="Helicase_C"/>
    <property type="match status" value="1"/>
</dbReference>
<dbReference type="InterPro" id="IPR048635">
    <property type="entry name" value="MFD_D3"/>
</dbReference>
<dbReference type="Gene3D" id="3.90.1150.50">
    <property type="entry name" value="Transcription-repair-coupling factor, D7 domain"/>
    <property type="match status" value="1"/>
</dbReference>
<dbReference type="eggNOG" id="COG1197">
    <property type="taxonomic scope" value="Bacteria"/>
</dbReference>
<evidence type="ECO:0000256" key="7">
    <source>
        <dbReference type="ARBA" id="ARBA00022840"/>
    </source>
</evidence>
<dbReference type="FunFam" id="3.40.50.300:FF:000300">
    <property type="entry name" value="Transcription-repair-coupling factor"/>
    <property type="match status" value="1"/>
</dbReference>
<dbReference type="PANTHER" id="PTHR47964">
    <property type="entry name" value="ATP-DEPENDENT DNA HELICASE HOMOLOG RECG, CHLOROPLASTIC"/>
    <property type="match status" value="1"/>
</dbReference>
<dbReference type="SMART" id="SM01058">
    <property type="entry name" value="CarD_TRCF"/>
    <property type="match status" value="1"/>
</dbReference>
<dbReference type="PROSITE" id="PS51194">
    <property type="entry name" value="HELICASE_CTER"/>
    <property type="match status" value="1"/>
</dbReference>
<dbReference type="Pfam" id="PF00270">
    <property type="entry name" value="DEAD"/>
    <property type="match status" value="1"/>
</dbReference>
<dbReference type="NCBIfam" id="TIGR00580">
    <property type="entry name" value="mfd"/>
    <property type="match status" value="1"/>
</dbReference>
<evidence type="ECO:0000313" key="15">
    <source>
        <dbReference type="EMBL" id="CAJ48670.1"/>
    </source>
</evidence>
<dbReference type="SUPFAM" id="SSF143517">
    <property type="entry name" value="TRCF domain-like"/>
    <property type="match status" value="1"/>
</dbReference>
<evidence type="ECO:0000313" key="16">
    <source>
        <dbReference type="Proteomes" id="UP000001977"/>
    </source>
</evidence>
<evidence type="ECO:0000256" key="5">
    <source>
        <dbReference type="ARBA" id="ARBA00022801"/>
    </source>
</evidence>
<evidence type="ECO:0000256" key="11">
    <source>
        <dbReference type="ARBA" id="ARBA00061399"/>
    </source>
</evidence>
<keyword evidence="9" id="KW-0234">DNA repair</keyword>
<dbReference type="InterPro" id="IPR011545">
    <property type="entry name" value="DEAD/DEAH_box_helicase_dom"/>
</dbReference>
<dbReference type="Pfam" id="PF02559">
    <property type="entry name" value="CarD_TRCF_RID"/>
    <property type="match status" value="1"/>
</dbReference>
<dbReference type="InterPro" id="IPR001650">
    <property type="entry name" value="Helicase_C-like"/>
</dbReference>
<dbReference type="AlphaFoldDB" id="Q2KUX0"/>
<evidence type="ECO:0000256" key="9">
    <source>
        <dbReference type="ARBA" id="ARBA00023204"/>
    </source>
</evidence>
<dbReference type="Pfam" id="PF21132">
    <property type="entry name" value="MFD_D3"/>
    <property type="match status" value="1"/>
</dbReference>
<evidence type="ECO:0000256" key="2">
    <source>
        <dbReference type="ARBA" id="ARBA00022490"/>
    </source>
</evidence>
<keyword evidence="2" id="KW-0963">Cytoplasm</keyword>
<dbReference type="Pfam" id="PF17757">
    <property type="entry name" value="UvrB_inter"/>
    <property type="match status" value="1"/>
</dbReference>
<dbReference type="HAMAP" id="MF_00969">
    <property type="entry name" value="TRCF"/>
    <property type="match status" value="1"/>
</dbReference>
<dbReference type="SUPFAM" id="SSF141259">
    <property type="entry name" value="CarD-like"/>
    <property type="match status" value="1"/>
</dbReference>